<dbReference type="PANTHER" id="PTHR46890:SF48">
    <property type="entry name" value="RNA-DIRECTED DNA POLYMERASE"/>
    <property type="match status" value="1"/>
</dbReference>
<feature type="compositionally biased region" description="Low complexity" evidence="1">
    <location>
        <begin position="29"/>
        <end position="40"/>
    </location>
</feature>
<evidence type="ECO:0000313" key="3">
    <source>
        <dbReference type="EnsemblPlants" id="cds.evm.model.10.63"/>
    </source>
</evidence>
<accession>A0A803QPN5</accession>
<dbReference type="PANTHER" id="PTHR46890">
    <property type="entry name" value="NON-LTR RETROLELEMENT REVERSE TRANSCRIPTASE-LIKE PROTEIN-RELATED"/>
    <property type="match status" value="1"/>
</dbReference>
<dbReference type="EMBL" id="UZAU01000784">
    <property type="status" value="NOT_ANNOTATED_CDS"/>
    <property type="molecule type" value="Genomic_DNA"/>
</dbReference>
<sequence>MASSSHNVPIPHSHDLNQPPLPTSPWSYPQAAPTTTMAAPSYGAPTPTNPSHSMTTAPLPSQGKPKRPDCLDAAEFRKMLKCTCNLAKSLEEGSIEELNRKKQPYHTEERLDWCLSNADWDANFPNPRLLHGDFFGSDHRPLILTLHFQADQPTPTPRFIFSFGFQNQGSRIAFPTNAQLNSSRYLESELNRLLHKEEEYWQQRSRITWLRLGDKNTRYFHLIASMRLQTNKIHSLQCSDGSTANDTPSILSTIEHYFTQLFQSQLPEDDIIDSILSGINERLTEDEVELLQATFSANEIMTAAFQLANDKAPGLDGFNGSFFQNNWHLLGVDVINAAQSFLNGDANIAAINNTLIILIPKKANPEQIVDYRPISLCSTVYKIISRVLVNRLKPILSRIISPSQSAFLPNRLISNNIIIGQEVMYSLSHRKTGRLGWMALKLDMAKAFDRVEWVLVLGHVKPSRGIRQGDPLSPYLFLLCSEGMSSLICHKAQEAQPCKHSLGIKIARRAPTISHLFFADDSLLFSSSSPLAATVIKQILHDYSLASGQLVNFSKSALFFSPNTSVETKTSITTILGIPVRDAIDKYVGLLQTFGRTKKDAFNYIKDQVWSNLNKWNSKLFSKGGKDVLLKSSVQAIPSYAMSCFKLPASFHSKLKSMMARFWWGGMEESRKINWKN</sequence>
<feature type="domain" description="Reverse transcriptase" evidence="2">
    <location>
        <begin position="340"/>
        <end position="580"/>
    </location>
</feature>
<reference evidence="3" key="1">
    <citation type="submission" date="2021-03" db="UniProtKB">
        <authorList>
            <consortium name="EnsemblPlants"/>
        </authorList>
    </citation>
    <scope>IDENTIFICATION</scope>
</reference>
<dbReference type="EnsemblPlants" id="evm.model.10.63">
    <property type="protein sequence ID" value="cds.evm.model.10.63"/>
    <property type="gene ID" value="evm.TU.10.63"/>
</dbReference>
<name>A0A803QPN5_CANSA</name>
<dbReference type="AlphaFoldDB" id="A0A803QPN5"/>
<dbReference type="PROSITE" id="PS50878">
    <property type="entry name" value="RT_POL"/>
    <property type="match status" value="1"/>
</dbReference>
<dbReference type="Pfam" id="PF00078">
    <property type="entry name" value="RVT_1"/>
    <property type="match status" value="1"/>
</dbReference>
<protein>
    <recommendedName>
        <fullName evidence="2">Reverse transcriptase domain-containing protein</fullName>
    </recommendedName>
</protein>
<dbReference type="CDD" id="cd01650">
    <property type="entry name" value="RT_nLTR_like"/>
    <property type="match status" value="1"/>
</dbReference>
<keyword evidence="4" id="KW-1185">Reference proteome</keyword>
<evidence type="ECO:0000256" key="1">
    <source>
        <dbReference type="SAM" id="MobiDB-lite"/>
    </source>
</evidence>
<dbReference type="Gramene" id="evm.model.10.63">
    <property type="protein sequence ID" value="cds.evm.model.10.63"/>
    <property type="gene ID" value="evm.TU.10.63"/>
</dbReference>
<organism evidence="3 4">
    <name type="scientific">Cannabis sativa</name>
    <name type="common">Hemp</name>
    <name type="synonym">Marijuana</name>
    <dbReference type="NCBI Taxonomy" id="3483"/>
    <lineage>
        <taxon>Eukaryota</taxon>
        <taxon>Viridiplantae</taxon>
        <taxon>Streptophyta</taxon>
        <taxon>Embryophyta</taxon>
        <taxon>Tracheophyta</taxon>
        <taxon>Spermatophyta</taxon>
        <taxon>Magnoliopsida</taxon>
        <taxon>eudicotyledons</taxon>
        <taxon>Gunneridae</taxon>
        <taxon>Pentapetalae</taxon>
        <taxon>rosids</taxon>
        <taxon>fabids</taxon>
        <taxon>Rosales</taxon>
        <taxon>Cannabaceae</taxon>
        <taxon>Cannabis</taxon>
    </lineage>
</organism>
<feature type="compositionally biased region" description="Polar residues" evidence="1">
    <location>
        <begin position="49"/>
        <end position="59"/>
    </location>
</feature>
<proteinExistence type="predicted"/>
<evidence type="ECO:0000313" key="4">
    <source>
        <dbReference type="Proteomes" id="UP000596661"/>
    </source>
</evidence>
<dbReference type="InterPro" id="IPR000477">
    <property type="entry name" value="RT_dom"/>
</dbReference>
<dbReference type="InterPro" id="IPR052343">
    <property type="entry name" value="Retrotransposon-Effector_Assoc"/>
</dbReference>
<feature type="region of interest" description="Disordered" evidence="1">
    <location>
        <begin position="1"/>
        <end position="68"/>
    </location>
</feature>
<evidence type="ECO:0000259" key="2">
    <source>
        <dbReference type="PROSITE" id="PS50878"/>
    </source>
</evidence>
<dbReference type="Proteomes" id="UP000596661">
    <property type="component" value="Unassembled WGS sequence"/>
</dbReference>
<dbReference type="InterPro" id="IPR043502">
    <property type="entry name" value="DNA/RNA_pol_sf"/>
</dbReference>
<dbReference type="SUPFAM" id="SSF56672">
    <property type="entry name" value="DNA/RNA polymerases"/>
    <property type="match status" value="1"/>
</dbReference>